<feature type="compositionally biased region" description="Acidic residues" evidence="10">
    <location>
        <begin position="569"/>
        <end position="593"/>
    </location>
</feature>
<feature type="compositionally biased region" description="Basic and acidic residues" evidence="10">
    <location>
        <begin position="543"/>
        <end position="556"/>
    </location>
</feature>
<keyword evidence="14" id="KW-1185">Reference proteome</keyword>
<evidence type="ECO:0000256" key="7">
    <source>
        <dbReference type="ARBA" id="ARBA00023098"/>
    </source>
</evidence>
<dbReference type="InterPro" id="IPR030457">
    <property type="entry name" value="ELO_CS"/>
</dbReference>
<keyword evidence="5" id="KW-0276">Fatty acid metabolism</keyword>
<evidence type="ECO:0000256" key="10">
    <source>
        <dbReference type="SAM" id="MobiDB-lite"/>
    </source>
</evidence>
<dbReference type="PROSITE" id="PS01188">
    <property type="entry name" value="ELO"/>
    <property type="match status" value="1"/>
</dbReference>
<feature type="compositionally biased region" description="Basic and acidic residues" evidence="10">
    <location>
        <begin position="594"/>
        <end position="603"/>
    </location>
</feature>
<reference evidence="13" key="1">
    <citation type="submission" date="2019-09" db="EMBL/GenBank/DDBJ databases">
        <title>Draft genome information of white flower Hibiscus syriacus.</title>
        <authorList>
            <person name="Kim Y.-M."/>
        </authorList>
    </citation>
    <scope>NUCLEOTIDE SEQUENCE [LARGE SCALE GENOMIC DNA]</scope>
    <source>
        <strain evidence="13">YM2019G1</strain>
    </source>
</reference>
<feature type="chain" id="PRO_5025481607" evidence="12">
    <location>
        <begin position="21"/>
        <end position="619"/>
    </location>
</feature>
<keyword evidence="7" id="KW-0443">Lipid metabolism</keyword>
<sequence length="619" mass="70155">MFLLTLSFVMALGCLVSIFSQVPNFNILVCFPRGTSPSGPLFFWAYIFYLSKIVEFMDTLLIILSGSMKRLSFLHVYHHSMVVIMCYICLDSVQSSFSVVLVTNCVVHVVMYTYYLMCTLGMRPRWKKTVTDFQLMQFWASFLIMAMLIFYHFTAAGCSGILSWCFNAVFILSLLYLFSDFHAKNYPNNAKVFKVKENKGDSRAPPPSPSRLDTARLVVVVSKVLSVCFPIRSAIPSAVHSSFGCTKFGATVLTSRDGPPTAAITYIGANSFISLFYQYLAPRPTTMFQNRRCIDGGPTDVEILDKLFELGYLDAGMYGESRTLLRTLLQIKVPLLGMVCKERKVIKGKHPPYSSASGSGVLRANLSFYLPNFLAISSSMGILRDLVAEAIWHSVHLHQYSFEMIGPWEWRRPAEQRARVESEKLRQQEREQIAEKRKIGLTLRARVAAKAEEKKLETKTEPPINYLPTKPLYEDAAKDEQQKEQVEKPSVMTLREHQCTLLGNEFPAKSIEEYVGNVEKELERWQNARKARKANSDMNLQETMDKELDSHRLEHGPKKRKIPGRNNNEDEEDVEDINVGEDDMMDDVLDVDDNGGREDETAKAEPGNTSPVPDNAEQP</sequence>
<keyword evidence="4 11" id="KW-0812">Transmembrane</keyword>
<dbReference type="GO" id="GO:0034626">
    <property type="term" value="P:fatty acid elongation, polyunsaturated fatty acid"/>
    <property type="evidence" value="ECO:0007669"/>
    <property type="project" value="TreeGrafter"/>
</dbReference>
<evidence type="ECO:0000256" key="3">
    <source>
        <dbReference type="ARBA" id="ARBA00022679"/>
    </source>
</evidence>
<keyword evidence="8 11" id="KW-0472">Membrane</keyword>
<dbReference type="GO" id="GO:0005789">
    <property type="term" value="C:endoplasmic reticulum membrane"/>
    <property type="evidence" value="ECO:0007669"/>
    <property type="project" value="TreeGrafter"/>
</dbReference>
<evidence type="ECO:0000313" key="14">
    <source>
        <dbReference type="Proteomes" id="UP000436088"/>
    </source>
</evidence>
<keyword evidence="2" id="KW-0444">Lipid biosynthesis</keyword>
<dbReference type="GO" id="GO:0019367">
    <property type="term" value="P:fatty acid elongation, saturated fatty acid"/>
    <property type="evidence" value="ECO:0007669"/>
    <property type="project" value="TreeGrafter"/>
</dbReference>
<feature type="region of interest" description="Disordered" evidence="10">
    <location>
        <begin position="529"/>
        <end position="619"/>
    </location>
</feature>
<evidence type="ECO:0000256" key="8">
    <source>
        <dbReference type="ARBA" id="ARBA00023136"/>
    </source>
</evidence>
<evidence type="ECO:0000256" key="2">
    <source>
        <dbReference type="ARBA" id="ARBA00022516"/>
    </source>
</evidence>
<dbReference type="AlphaFoldDB" id="A0A6A3AF35"/>
<comment type="subcellular location">
    <subcellularLocation>
        <location evidence="1">Membrane</location>
        <topology evidence="1">Multi-pass membrane protein</topology>
    </subcellularLocation>
</comment>
<dbReference type="Proteomes" id="UP000436088">
    <property type="component" value="Unassembled WGS sequence"/>
</dbReference>
<evidence type="ECO:0000256" key="1">
    <source>
        <dbReference type="ARBA" id="ARBA00004141"/>
    </source>
</evidence>
<protein>
    <submittedName>
        <fullName evidence="13">Detected protein of confused Function</fullName>
    </submittedName>
</protein>
<feature type="compositionally biased region" description="Polar residues" evidence="10">
    <location>
        <begin position="607"/>
        <end position="619"/>
    </location>
</feature>
<dbReference type="EMBL" id="VEPZ02001002">
    <property type="protein sequence ID" value="KAE8703170.1"/>
    <property type="molecule type" value="Genomic_DNA"/>
</dbReference>
<dbReference type="PANTHER" id="PTHR11157:SF132">
    <property type="entry name" value="ELONGATION OF FATTY ACIDS PROTEIN 3-LIKE"/>
    <property type="match status" value="1"/>
</dbReference>
<feature type="transmembrane region" description="Helical" evidence="11">
    <location>
        <begin position="138"/>
        <end position="155"/>
    </location>
</feature>
<feature type="transmembrane region" description="Helical" evidence="11">
    <location>
        <begin position="44"/>
        <end position="64"/>
    </location>
</feature>
<evidence type="ECO:0000256" key="5">
    <source>
        <dbReference type="ARBA" id="ARBA00022832"/>
    </source>
</evidence>
<proteinExistence type="predicted"/>
<dbReference type="GO" id="GO:0009922">
    <property type="term" value="F:fatty acid elongase activity"/>
    <property type="evidence" value="ECO:0007669"/>
    <property type="project" value="InterPro"/>
</dbReference>
<accession>A0A6A3AF35</accession>
<dbReference type="Pfam" id="PF01151">
    <property type="entry name" value="ELO"/>
    <property type="match status" value="1"/>
</dbReference>
<dbReference type="GO" id="GO:0042761">
    <property type="term" value="P:very long-chain fatty acid biosynthetic process"/>
    <property type="evidence" value="ECO:0007669"/>
    <property type="project" value="TreeGrafter"/>
</dbReference>
<feature type="transmembrane region" description="Helical" evidence="11">
    <location>
        <begin position="161"/>
        <end position="178"/>
    </location>
</feature>
<evidence type="ECO:0000256" key="4">
    <source>
        <dbReference type="ARBA" id="ARBA00022692"/>
    </source>
</evidence>
<evidence type="ECO:0000256" key="6">
    <source>
        <dbReference type="ARBA" id="ARBA00022989"/>
    </source>
</evidence>
<feature type="transmembrane region" description="Helical" evidence="11">
    <location>
        <begin position="96"/>
        <end position="117"/>
    </location>
</feature>
<gene>
    <name evidence="13" type="ORF">F3Y22_tig00110474pilonHSYRG00242</name>
</gene>
<comment type="caution">
    <text evidence="13">The sequence shown here is derived from an EMBL/GenBank/DDBJ whole genome shotgun (WGS) entry which is preliminary data.</text>
</comment>
<keyword evidence="12" id="KW-0732">Signal</keyword>
<keyword evidence="3" id="KW-0808">Transferase</keyword>
<feature type="signal peptide" evidence="12">
    <location>
        <begin position="1"/>
        <end position="20"/>
    </location>
</feature>
<organism evidence="13 14">
    <name type="scientific">Hibiscus syriacus</name>
    <name type="common">Rose of Sharon</name>
    <dbReference type="NCBI Taxonomy" id="106335"/>
    <lineage>
        <taxon>Eukaryota</taxon>
        <taxon>Viridiplantae</taxon>
        <taxon>Streptophyta</taxon>
        <taxon>Embryophyta</taxon>
        <taxon>Tracheophyta</taxon>
        <taxon>Spermatophyta</taxon>
        <taxon>Magnoliopsida</taxon>
        <taxon>eudicotyledons</taxon>
        <taxon>Gunneridae</taxon>
        <taxon>Pentapetalae</taxon>
        <taxon>rosids</taxon>
        <taxon>malvids</taxon>
        <taxon>Malvales</taxon>
        <taxon>Malvaceae</taxon>
        <taxon>Malvoideae</taxon>
        <taxon>Hibiscus</taxon>
    </lineage>
</organism>
<dbReference type="GO" id="GO:0034625">
    <property type="term" value="P:fatty acid elongation, monounsaturated fatty acid"/>
    <property type="evidence" value="ECO:0007669"/>
    <property type="project" value="TreeGrafter"/>
</dbReference>
<keyword evidence="9" id="KW-0275">Fatty acid biosynthesis</keyword>
<evidence type="ECO:0000256" key="12">
    <source>
        <dbReference type="SAM" id="SignalP"/>
    </source>
</evidence>
<evidence type="ECO:0000256" key="11">
    <source>
        <dbReference type="SAM" id="Phobius"/>
    </source>
</evidence>
<dbReference type="InterPro" id="IPR002076">
    <property type="entry name" value="ELO_fam"/>
</dbReference>
<keyword evidence="6 11" id="KW-1133">Transmembrane helix</keyword>
<evidence type="ECO:0000256" key="9">
    <source>
        <dbReference type="ARBA" id="ARBA00023160"/>
    </source>
</evidence>
<evidence type="ECO:0000313" key="13">
    <source>
        <dbReference type="EMBL" id="KAE8703170.1"/>
    </source>
</evidence>
<name>A0A6A3AF35_HIBSY</name>
<feature type="transmembrane region" description="Helical" evidence="11">
    <location>
        <begin position="71"/>
        <end position="90"/>
    </location>
</feature>
<dbReference type="GO" id="GO:0030148">
    <property type="term" value="P:sphingolipid biosynthetic process"/>
    <property type="evidence" value="ECO:0007669"/>
    <property type="project" value="TreeGrafter"/>
</dbReference>
<dbReference type="PANTHER" id="PTHR11157">
    <property type="entry name" value="FATTY ACID ACYL TRANSFERASE-RELATED"/>
    <property type="match status" value="1"/>
</dbReference>